<gene>
    <name evidence="1" type="ORF">PRUPE_3G209400</name>
</gene>
<organism evidence="1 2">
    <name type="scientific">Prunus persica</name>
    <name type="common">Peach</name>
    <name type="synonym">Amygdalus persica</name>
    <dbReference type="NCBI Taxonomy" id="3760"/>
    <lineage>
        <taxon>Eukaryota</taxon>
        <taxon>Viridiplantae</taxon>
        <taxon>Streptophyta</taxon>
        <taxon>Embryophyta</taxon>
        <taxon>Tracheophyta</taxon>
        <taxon>Spermatophyta</taxon>
        <taxon>Magnoliopsida</taxon>
        <taxon>eudicotyledons</taxon>
        <taxon>Gunneridae</taxon>
        <taxon>Pentapetalae</taxon>
        <taxon>rosids</taxon>
        <taxon>fabids</taxon>
        <taxon>Rosales</taxon>
        <taxon>Rosaceae</taxon>
        <taxon>Amygdaloideae</taxon>
        <taxon>Amygdaleae</taxon>
        <taxon>Prunus</taxon>
    </lineage>
</organism>
<accession>A0A251Q3C8</accession>
<dbReference type="Proteomes" id="UP000006882">
    <property type="component" value="Chromosome G3"/>
</dbReference>
<evidence type="ECO:0000313" key="2">
    <source>
        <dbReference type="Proteomes" id="UP000006882"/>
    </source>
</evidence>
<sequence length="69" mass="7901">MANPRRSLSKSSQDHFLKIQAFHLQATRLCIVKAYTCILKMKNAIAKTSKRKRKIHHHLCNPCNTVVGD</sequence>
<protein>
    <submittedName>
        <fullName evidence="1">Uncharacterized protein</fullName>
    </submittedName>
</protein>
<dbReference type="Gramene" id="ONI18327">
    <property type="protein sequence ID" value="ONI18327"/>
    <property type="gene ID" value="PRUPE_3G209400"/>
</dbReference>
<dbReference type="AlphaFoldDB" id="A0A251Q3C8"/>
<keyword evidence="2" id="KW-1185">Reference proteome</keyword>
<evidence type="ECO:0000313" key="1">
    <source>
        <dbReference type="EMBL" id="ONI18327.1"/>
    </source>
</evidence>
<reference evidence="1 2" key="1">
    <citation type="journal article" date="2013" name="Nat. Genet.">
        <title>The high-quality draft genome of peach (Prunus persica) identifies unique patterns of genetic diversity, domestication and genome evolution.</title>
        <authorList>
            <consortium name="International Peach Genome Initiative"/>
            <person name="Verde I."/>
            <person name="Abbott A.G."/>
            <person name="Scalabrin S."/>
            <person name="Jung S."/>
            <person name="Shu S."/>
            <person name="Marroni F."/>
            <person name="Zhebentyayeva T."/>
            <person name="Dettori M.T."/>
            <person name="Grimwood J."/>
            <person name="Cattonaro F."/>
            <person name="Zuccolo A."/>
            <person name="Rossini L."/>
            <person name="Jenkins J."/>
            <person name="Vendramin E."/>
            <person name="Meisel L.A."/>
            <person name="Decroocq V."/>
            <person name="Sosinski B."/>
            <person name="Prochnik S."/>
            <person name="Mitros T."/>
            <person name="Policriti A."/>
            <person name="Cipriani G."/>
            <person name="Dondini L."/>
            <person name="Ficklin S."/>
            <person name="Goodstein D.M."/>
            <person name="Xuan P."/>
            <person name="Del Fabbro C."/>
            <person name="Aramini V."/>
            <person name="Copetti D."/>
            <person name="Gonzalez S."/>
            <person name="Horner D.S."/>
            <person name="Falchi R."/>
            <person name="Lucas S."/>
            <person name="Mica E."/>
            <person name="Maldonado J."/>
            <person name="Lazzari B."/>
            <person name="Bielenberg D."/>
            <person name="Pirona R."/>
            <person name="Miculan M."/>
            <person name="Barakat A."/>
            <person name="Testolin R."/>
            <person name="Stella A."/>
            <person name="Tartarini S."/>
            <person name="Tonutti P."/>
            <person name="Arus P."/>
            <person name="Orellana A."/>
            <person name="Wells C."/>
            <person name="Main D."/>
            <person name="Vizzotto G."/>
            <person name="Silva H."/>
            <person name="Salamini F."/>
            <person name="Schmutz J."/>
            <person name="Morgante M."/>
            <person name="Rokhsar D.S."/>
        </authorList>
    </citation>
    <scope>NUCLEOTIDE SEQUENCE [LARGE SCALE GENOMIC DNA]</scope>
    <source>
        <strain evidence="2">cv. Nemared</strain>
    </source>
</reference>
<dbReference type="EMBL" id="CM007653">
    <property type="protein sequence ID" value="ONI18327.1"/>
    <property type="molecule type" value="Genomic_DNA"/>
</dbReference>
<proteinExistence type="predicted"/>
<name>A0A251Q3C8_PRUPE</name>